<evidence type="ECO:0000256" key="6">
    <source>
        <dbReference type="ARBA" id="ARBA00022840"/>
    </source>
</evidence>
<evidence type="ECO:0000256" key="8">
    <source>
        <dbReference type="SAM" id="MobiDB-lite"/>
    </source>
</evidence>
<dbReference type="AlphaFoldDB" id="V9DAD0"/>
<dbReference type="SMART" id="SM00487">
    <property type="entry name" value="DEXDc"/>
    <property type="match status" value="1"/>
</dbReference>
<dbReference type="Gene3D" id="1.20.120.1080">
    <property type="match status" value="1"/>
</dbReference>
<feature type="region of interest" description="Disordered" evidence="8">
    <location>
        <begin position="300"/>
        <end position="343"/>
    </location>
</feature>
<evidence type="ECO:0000256" key="1">
    <source>
        <dbReference type="ARBA" id="ARBA00008792"/>
    </source>
</evidence>
<dbReference type="Gene3D" id="3.40.50.300">
    <property type="entry name" value="P-loop containing nucleotide triphosphate hydrolases"/>
    <property type="match status" value="3"/>
</dbReference>
<dbReference type="InterPro" id="IPR014001">
    <property type="entry name" value="Helicase_ATP-bd"/>
</dbReference>
<reference evidence="11 12" key="1">
    <citation type="submission" date="2013-03" db="EMBL/GenBank/DDBJ databases">
        <title>The Genome Sequence of Cladophialophora carrionii CBS 160.54.</title>
        <authorList>
            <consortium name="The Broad Institute Genomics Platform"/>
            <person name="Cuomo C."/>
            <person name="de Hoog S."/>
            <person name="Gorbushina A."/>
            <person name="Walker B."/>
            <person name="Young S.K."/>
            <person name="Zeng Q."/>
            <person name="Gargeya S."/>
            <person name="Fitzgerald M."/>
            <person name="Haas B."/>
            <person name="Abouelleil A."/>
            <person name="Allen A.W."/>
            <person name="Alvarado L."/>
            <person name="Arachchi H.M."/>
            <person name="Berlin A.M."/>
            <person name="Chapman S.B."/>
            <person name="Gainer-Dewar J."/>
            <person name="Goldberg J."/>
            <person name="Griggs A."/>
            <person name="Gujja S."/>
            <person name="Hansen M."/>
            <person name="Howarth C."/>
            <person name="Imamovic A."/>
            <person name="Ireland A."/>
            <person name="Larimer J."/>
            <person name="McCowan C."/>
            <person name="Murphy C."/>
            <person name="Pearson M."/>
            <person name="Poon T.W."/>
            <person name="Priest M."/>
            <person name="Roberts A."/>
            <person name="Saif S."/>
            <person name="Shea T."/>
            <person name="Sisk P."/>
            <person name="Sykes S."/>
            <person name="Wortman J."/>
            <person name="Nusbaum C."/>
            <person name="Birren B."/>
        </authorList>
    </citation>
    <scope>NUCLEOTIDE SEQUENCE [LARGE SCALE GENOMIC DNA]</scope>
    <source>
        <strain evidence="11 12">CBS 160.54</strain>
    </source>
</reference>
<dbReference type="GO" id="GO:0016787">
    <property type="term" value="F:hydrolase activity"/>
    <property type="evidence" value="ECO:0007669"/>
    <property type="project" value="UniProtKB-KW"/>
</dbReference>
<feature type="domain" description="Helicase ATP-binding" evidence="9">
    <location>
        <begin position="374"/>
        <end position="551"/>
    </location>
</feature>
<dbReference type="PANTHER" id="PTHR18934">
    <property type="entry name" value="ATP-DEPENDENT RNA HELICASE"/>
    <property type="match status" value="1"/>
</dbReference>
<feature type="compositionally biased region" description="Acidic residues" evidence="8">
    <location>
        <begin position="255"/>
        <end position="267"/>
    </location>
</feature>
<feature type="compositionally biased region" description="Acidic residues" evidence="8">
    <location>
        <begin position="667"/>
        <end position="690"/>
    </location>
</feature>
<evidence type="ECO:0000256" key="3">
    <source>
        <dbReference type="ARBA" id="ARBA00022741"/>
    </source>
</evidence>
<evidence type="ECO:0000313" key="11">
    <source>
        <dbReference type="EMBL" id="ETI23651.1"/>
    </source>
</evidence>
<feature type="region of interest" description="Disordered" evidence="8">
    <location>
        <begin position="667"/>
        <end position="691"/>
    </location>
</feature>
<keyword evidence="5" id="KW-0347">Helicase</keyword>
<feature type="compositionally biased region" description="Basic residues" evidence="8">
    <location>
        <begin position="1"/>
        <end position="14"/>
    </location>
</feature>
<dbReference type="InterPro" id="IPR001650">
    <property type="entry name" value="Helicase_C-like"/>
</dbReference>
<dbReference type="GO" id="GO:0000462">
    <property type="term" value="P:maturation of SSU-rRNA from tricistronic rRNA transcript (SSU-rRNA, 5.8S rRNA, LSU-rRNA)"/>
    <property type="evidence" value="ECO:0007669"/>
    <property type="project" value="TreeGrafter"/>
</dbReference>
<dbReference type="Pfam" id="PF04408">
    <property type="entry name" value="WHD_HA2"/>
    <property type="match status" value="1"/>
</dbReference>
<dbReference type="CDD" id="cd18791">
    <property type="entry name" value="SF2_C_RHA"/>
    <property type="match status" value="1"/>
</dbReference>
<dbReference type="SMART" id="SM00490">
    <property type="entry name" value="HELICc"/>
    <property type="match status" value="1"/>
</dbReference>
<evidence type="ECO:0000256" key="5">
    <source>
        <dbReference type="ARBA" id="ARBA00022806"/>
    </source>
</evidence>
<evidence type="ECO:0000256" key="2">
    <source>
        <dbReference type="ARBA" id="ARBA00012552"/>
    </source>
</evidence>
<dbReference type="InterPro" id="IPR007502">
    <property type="entry name" value="Helicase-assoc_dom"/>
</dbReference>
<feature type="compositionally biased region" description="Acidic residues" evidence="8">
    <location>
        <begin position="207"/>
        <end position="242"/>
    </location>
</feature>
<feature type="region of interest" description="Disordered" evidence="8">
    <location>
        <begin position="166"/>
        <end position="288"/>
    </location>
</feature>
<feature type="compositionally biased region" description="Basic and acidic residues" evidence="8">
    <location>
        <begin position="44"/>
        <end position="53"/>
    </location>
</feature>
<protein>
    <recommendedName>
        <fullName evidence="2">RNA helicase</fullName>
        <ecNumber evidence="2">3.6.4.13</ecNumber>
    </recommendedName>
</protein>
<proteinExistence type="inferred from homology"/>
<dbReference type="FunFam" id="3.40.50.300:FF:000637">
    <property type="entry name" value="ATP-dependent RNA helicase DHX37/DHR1"/>
    <property type="match status" value="1"/>
</dbReference>
<dbReference type="PROSITE" id="PS51192">
    <property type="entry name" value="HELICASE_ATP_BIND_1"/>
    <property type="match status" value="1"/>
</dbReference>
<comment type="catalytic activity">
    <reaction evidence="7">
        <text>ATP + H2O = ADP + phosphate + H(+)</text>
        <dbReference type="Rhea" id="RHEA:13065"/>
        <dbReference type="ChEBI" id="CHEBI:15377"/>
        <dbReference type="ChEBI" id="CHEBI:15378"/>
        <dbReference type="ChEBI" id="CHEBI:30616"/>
        <dbReference type="ChEBI" id="CHEBI:43474"/>
        <dbReference type="ChEBI" id="CHEBI:456216"/>
        <dbReference type="EC" id="3.6.4.13"/>
    </reaction>
</comment>
<dbReference type="PROSITE" id="PS00690">
    <property type="entry name" value="DEAH_ATP_HELICASE"/>
    <property type="match status" value="1"/>
</dbReference>
<dbReference type="InterPro" id="IPR048333">
    <property type="entry name" value="HA2_WH"/>
</dbReference>
<feature type="compositionally biased region" description="Low complexity" evidence="8">
    <location>
        <begin position="268"/>
        <end position="277"/>
    </location>
</feature>
<comment type="similarity">
    <text evidence="1">Belongs to the DEAD box helicase family. DEAH subfamily.</text>
</comment>
<feature type="domain" description="Helicase C-terminal" evidence="10">
    <location>
        <begin position="640"/>
        <end position="839"/>
    </location>
</feature>
<dbReference type="GO" id="GO:1990904">
    <property type="term" value="C:ribonucleoprotein complex"/>
    <property type="evidence" value="ECO:0007669"/>
    <property type="project" value="UniProtKB-ARBA"/>
</dbReference>
<evidence type="ECO:0000259" key="10">
    <source>
        <dbReference type="PROSITE" id="PS51194"/>
    </source>
</evidence>
<keyword evidence="4" id="KW-0378">Hydrolase</keyword>
<keyword evidence="3" id="KW-0547">Nucleotide-binding</keyword>
<evidence type="ECO:0000259" key="9">
    <source>
        <dbReference type="PROSITE" id="PS51192"/>
    </source>
</evidence>
<name>V9DAD0_9EURO</name>
<dbReference type="GO" id="GO:0003724">
    <property type="term" value="F:RNA helicase activity"/>
    <property type="evidence" value="ECO:0007669"/>
    <property type="project" value="UniProtKB-EC"/>
</dbReference>
<dbReference type="VEuPathDB" id="FungiDB:G647_05453"/>
<dbReference type="Pfam" id="PF21010">
    <property type="entry name" value="HA2_C"/>
    <property type="match status" value="1"/>
</dbReference>
<organism evidence="11 12">
    <name type="scientific">Cladophialophora carrionii CBS 160.54</name>
    <dbReference type="NCBI Taxonomy" id="1279043"/>
    <lineage>
        <taxon>Eukaryota</taxon>
        <taxon>Fungi</taxon>
        <taxon>Dikarya</taxon>
        <taxon>Ascomycota</taxon>
        <taxon>Pezizomycotina</taxon>
        <taxon>Eurotiomycetes</taxon>
        <taxon>Chaetothyriomycetidae</taxon>
        <taxon>Chaetothyriales</taxon>
        <taxon>Herpotrichiellaceae</taxon>
        <taxon>Cladophialophora</taxon>
    </lineage>
</organism>
<dbReference type="GO" id="GO:0005730">
    <property type="term" value="C:nucleolus"/>
    <property type="evidence" value="ECO:0007669"/>
    <property type="project" value="TreeGrafter"/>
</dbReference>
<dbReference type="GeneID" id="19983946"/>
<dbReference type="EC" id="3.6.4.13" evidence="2"/>
<dbReference type="CDD" id="cd17982">
    <property type="entry name" value="DEXHc_DHX37"/>
    <property type="match status" value="1"/>
</dbReference>
<evidence type="ECO:0000256" key="4">
    <source>
        <dbReference type="ARBA" id="ARBA00022801"/>
    </source>
</evidence>
<dbReference type="InterPro" id="IPR011545">
    <property type="entry name" value="DEAD/DEAH_box_helicase_dom"/>
</dbReference>
<dbReference type="Proteomes" id="UP000030678">
    <property type="component" value="Unassembled WGS sequence"/>
</dbReference>
<dbReference type="PROSITE" id="PS51194">
    <property type="entry name" value="HELICASE_CTER"/>
    <property type="match status" value="1"/>
</dbReference>
<dbReference type="OrthoDB" id="10253254at2759"/>
<evidence type="ECO:0000313" key="12">
    <source>
        <dbReference type="Proteomes" id="UP000030678"/>
    </source>
</evidence>
<dbReference type="SMART" id="SM00847">
    <property type="entry name" value="HA2"/>
    <property type="match status" value="1"/>
</dbReference>
<dbReference type="PANTHER" id="PTHR18934:SF99">
    <property type="entry name" value="ATP-DEPENDENT RNA HELICASE DHX37-RELATED"/>
    <property type="match status" value="1"/>
</dbReference>
<accession>V9DAD0</accession>
<dbReference type="InterPro" id="IPR002464">
    <property type="entry name" value="DNA/RNA_helicase_DEAH_CS"/>
</dbReference>
<gene>
    <name evidence="11" type="ORF">G647_05453</name>
</gene>
<dbReference type="InterPro" id="IPR027417">
    <property type="entry name" value="P-loop_NTPase"/>
</dbReference>
<dbReference type="SUPFAM" id="SSF52540">
    <property type="entry name" value="P-loop containing nucleoside triphosphate hydrolases"/>
    <property type="match status" value="1"/>
</dbReference>
<dbReference type="Pfam" id="PF00271">
    <property type="entry name" value="Helicase_C"/>
    <property type="match status" value="1"/>
</dbReference>
<dbReference type="RefSeq" id="XP_008728006.1">
    <property type="nucleotide sequence ID" value="XM_008729784.1"/>
</dbReference>
<feature type="region of interest" description="Disordered" evidence="8">
    <location>
        <begin position="1"/>
        <end position="53"/>
    </location>
</feature>
<evidence type="ECO:0000256" key="7">
    <source>
        <dbReference type="ARBA" id="ARBA00047984"/>
    </source>
</evidence>
<feature type="compositionally biased region" description="Polar residues" evidence="8">
    <location>
        <begin position="19"/>
        <end position="36"/>
    </location>
</feature>
<sequence length="1253" mass="138375">MPRFVPRQRKHKVLARQNAAANTSLSTTGTPASSNAEVILPQSKAEREEKRRQLKEELLAKQSKISNKKQKRLDKYIENKLRKDETLDLLKKLENEKAKYEASVAANGGVLGKRTFEEFVNLGRPEKKPREVRVEKLEDETDDSEDEWEVENRQAFGDSEAAEQLVENTLAPVATGSGLAQPLALDETGRPIIQSRKSKKRKKLQDDGVEELPWEGFDTEPSEIEYGSEDEEASESDDDESVETASTDGTRSSVEEGESSDEDDDTGSDTSETSGDGSNEKIKPRNSVFKLWATQQLNQSMGHTPSYTPGEGQLLPAPKPAPKSDSETPKPSISAELPEDKPNRKAYAVHVERSEKIQQSRTQLPILQCEQEIMEAIHNNPVVMVKGDTGSGKTTQIPQFLFEAGYGSPEGPSPGMIGITQPRRVAAVSMAKRVSTELGQHGKKVSYQIRFDSTASADTALKFMTDGILLRELSQDLLLRKYSVIVIDEAHERSVNTDILIGMLSKIVPARMQKSKFNPDPKPLKLVIMSATLNIGDFLHEKLFPADVRPPIVEAEGRQHRVTTHFALRSRADYVDEVIEKVQRAHRKLPRGGILVFLTGQNEIRQVAKQLRVLLSPRNGSERQANVNVPRVEVAASEAPLETEDMELGSSKIDEGQDDFDMEILTPSDEEAEDKEFEISDDEEDDEEDVQQATIRPARLLKSKDPYTSVHILPLYSQLPTSEQLKVFDPPPTGARLIVLATNVAETSLTIPGIRYVFDTGRSKERKYNLDTGVQSFEIDYISKASAAQRAGRAGRTGPGHCWRLYTSAVYEAFFPDHAEPEILRAPAESVVLQLKGFAYPRPIAEFPFPTPPAPQTLNKAELLLKNLGALTPTGSITDLGRQLSIYPLSPRLGKILALGLDASNLHLIWHVLTLVSTLAVPEIFVTEAQLDSHDGRDKDTDADADAGAALDDLRQEYGRARATLTRNDKTSDAMKLLTAASMYLDTGHVSASTSQSSLCRSLFLREKAMAEVAQLRSQLDHLVRVNNRTTITYDHLEHSRAHTKLSSHKVTSRLNSLVASGYIDHLAIRYDLAPNSAAPTPTPTDGLAKPRRAIDVPYLPLFPVHDAAQASLLERAVFVHPSSVLARANVKDLPPYICYSHLQRSQVRAVTVAGQNAPKTRMFPLCALTGGEICRLARDTALISYGKPLPKSKIEDMAGRPKRRVCWVNCELRGAGGDGGGGVLGWGLPPVKVRQVLDMKSREGWTVEEVLS</sequence>
<dbReference type="GO" id="GO:0005524">
    <property type="term" value="F:ATP binding"/>
    <property type="evidence" value="ECO:0007669"/>
    <property type="project" value="UniProtKB-KW"/>
</dbReference>
<dbReference type="HOGENOM" id="CLU_001832_0_1_1"/>
<keyword evidence="6" id="KW-0067">ATP-binding</keyword>
<dbReference type="GO" id="GO:0003723">
    <property type="term" value="F:RNA binding"/>
    <property type="evidence" value="ECO:0007669"/>
    <property type="project" value="TreeGrafter"/>
</dbReference>
<dbReference type="EMBL" id="KB822705">
    <property type="protein sequence ID" value="ETI23651.1"/>
    <property type="molecule type" value="Genomic_DNA"/>
</dbReference>
<dbReference type="Pfam" id="PF00270">
    <property type="entry name" value="DEAD"/>
    <property type="match status" value="1"/>
</dbReference>